<keyword evidence="1" id="KW-0560">Oxidoreductase</keyword>
<evidence type="ECO:0000256" key="1">
    <source>
        <dbReference type="ARBA" id="ARBA00023002"/>
    </source>
</evidence>
<dbReference type="SUPFAM" id="SSF50475">
    <property type="entry name" value="FMN-binding split barrel"/>
    <property type="match status" value="1"/>
</dbReference>
<proteinExistence type="predicted"/>
<dbReference type="Gene3D" id="2.30.110.10">
    <property type="entry name" value="Electron Transport, Fmn-binding Protein, Chain A"/>
    <property type="match status" value="1"/>
</dbReference>
<dbReference type="GO" id="GO:0042602">
    <property type="term" value="F:riboflavin reductase (NADPH) activity"/>
    <property type="evidence" value="ECO:0007669"/>
    <property type="project" value="TreeGrafter"/>
</dbReference>
<gene>
    <name evidence="3" type="ORF">ADIMK_2642</name>
</gene>
<protein>
    <recommendedName>
        <fullName evidence="2">Flavin reductase like domain-containing protein</fullName>
    </recommendedName>
</protein>
<evidence type="ECO:0000313" key="4">
    <source>
        <dbReference type="Proteomes" id="UP000028252"/>
    </source>
</evidence>
<dbReference type="EMBL" id="JMQN01000040">
    <property type="protein sequence ID" value="KEA63118.1"/>
    <property type="molecule type" value="Genomic_DNA"/>
</dbReference>
<keyword evidence="4" id="KW-1185">Reference proteome</keyword>
<dbReference type="STRING" id="1232683.ADIMK_2642"/>
<dbReference type="GO" id="GO:0010181">
    <property type="term" value="F:FMN binding"/>
    <property type="evidence" value="ECO:0007669"/>
    <property type="project" value="InterPro"/>
</dbReference>
<comment type="caution">
    <text evidence="3">The sequence shown here is derived from an EMBL/GenBank/DDBJ whole genome shotgun (WGS) entry which is preliminary data.</text>
</comment>
<dbReference type="PATRIC" id="fig|1232683.4.peg.2595"/>
<dbReference type="SMART" id="SM00903">
    <property type="entry name" value="Flavin_Reduct"/>
    <property type="match status" value="1"/>
</dbReference>
<dbReference type="InterPro" id="IPR002563">
    <property type="entry name" value="Flavin_Rdtase-like_dom"/>
</dbReference>
<dbReference type="Pfam" id="PF01613">
    <property type="entry name" value="Flavin_Reduct"/>
    <property type="match status" value="1"/>
</dbReference>
<sequence length="120" mass="13499">MAVFAMFQTSATLEAIRQTGRFAVHFVEYPNRSAAMHFASRSADKFNDDLEWEESQEGLPMLSGFNTCLSCRLVELRPAGDHDLVICAVEGVDLSDIQCEPTAWFMSSFHELQRPISLSH</sequence>
<dbReference type="PANTHER" id="PTHR30466:SF1">
    <property type="entry name" value="FMN REDUCTASE (NADH) RUTF"/>
    <property type="match status" value="1"/>
</dbReference>
<dbReference type="AlphaFoldDB" id="A0A081FX63"/>
<accession>A0A081FX63</accession>
<feature type="domain" description="Flavin reductase like" evidence="2">
    <location>
        <begin position="1"/>
        <end position="111"/>
    </location>
</feature>
<dbReference type="InterPro" id="IPR012349">
    <property type="entry name" value="Split_barrel_FMN-bd"/>
</dbReference>
<name>A0A081FX63_9GAMM</name>
<organism evidence="3 4">
    <name type="scientific">Marinobacterium lacunae</name>
    <dbReference type="NCBI Taxonomy" id="1232683"/>
    <lineage>
        <taxon>Bacteria</taxon>
        <taxon>Pseudomonadati</taxon>
        <taxon>Pseudomonadota</taxon>
        <taxon>Gammaproteobacteria</taxon>
        <taxon>Oceanospirillales</taxon>
        <taxon>Oceanospirillaceae</taxon>
        <taxon>Marinobacterium</taxon>
    </lineage>
</organism>
<evidence type="ECO:0000259" key="2">
    <source>
        <dbReference type="SMART" id="SM00903"/>
    </source>
</evidence>
<evidence type="ECO:0000313" key="3">
    <source>
        <dbReference type="EMBL" id="KEA63118.1"/>
    </source>
</evidence>
<dbReference type="PANTHER" id="PTHR30466">
    <property type="entry name" value="FLAVIN REDUCTASE"/>
    <property type="match status" value="1"/>
</dbReference>
<dbReference type="Proteomes" id="UP000028252">
    <property type="component" value="Unassembled WGS sequence"/>
</dbReference>
<reference evidence="3 4" key="1">
    <citation type="submission" date="2014-04" db="EMBL/GenBank/DDBJ databases">
        <title>Marinobacterium kochiensis sp. nov., isolated from sediment sample collected from Kochi backwaters in Kerala, India.</title>
        <authorList>
            <person name="Singh A."/>
            <person name="Pinnaka A.K."/>
        </authorList>
    </citation>
    <scope>NUCLEOTIDE SEQUENCE [LARGE SCALE GENOMIC DNA]</scope>
    <source>
        <strain evidence="3 4">AK27</strain>
    </source>
</reference>
<dbReference type="InterPro" id="IPR050268">
    <property type="entry name" value="NADH-dep_flavin_reductase"/>
</dbReference>
<dbReference type="eggNOG" id="COG1853">
    <property type="taxonomic scope" value="Bacteria"/>
</dbReference>